<accession>A0A1B2DEM8</accession>
<evidence type="ECO:0000313" key="1">
    <source>
        <dbReference type="EMBL" id="ANY66139.1"/>
    </source>
</evidence>
<proteinExistence type="predicted"/>
<dbReference type="AlphaFoldDB" id="A0A1B2DEM8"/>
<organism evidence="1">
    <name type="scientific">Paenibacillus sp. BIHB 4019</name>
    <dbReference type="NCBI Taxonomy" id="1870819"/>
    <lineage>
        <taxon>Bacteria</taxon>
        <taxon>Bacillati</taxon>
        <taxon>Bacillota</taxon>
        <taxon>Bacilli</taxon>
        <taxon>Bacillales</taxon>
        <taxon>Paenibacillaceae</taxon>
        <taxon>Paenibacillus</taxon>
    </lineage>
</organism>
<name>A0A1B2DEM8_9BACL</name>
<sequence>MLTLFCKIKEKHPQFPAKWGCFVVAAPAYDAASLLAAPISTNLYAVRRGRVQKNIIFAI</sequence>
<dbReference type="EMBL" id="CP016808">
    <property type="protein sequence ID" value="ANY66139.1"/>
    <property type="molecule type" value="Genomic_DNA"/>
</dbReference>
<reference evidence="1" key="1">
    <citation type="submission" date="2016-08" db="EMBL/GenBank/DDBJ databases">
        <title>Complete Genome Seqeunce of Paenibacillus sp. BIHB 4019 from tea rhizoplane.</title>
        <authorList>
            <person name="Thakur R."/>
            <person name="Swarnkar M.K."/>
            <person name="Gulati A."/>
        </authorList>
    </citation>
    <scope>NUCLEOTIDE SEQUENCE [LARGE SCALE GENOMIC DNA]</scope>
    <source>
        <strain evidence="1">BIHB4019</strain>
    </source>
</reference>
<protein>
    <submittedName>
        <fullName evidence="1">Uncharacterized protein</fullName>
    </submittedName>
</protein>
<gene>
    <name evidence="1" type="ORF">BBD42_06455</name>
</gene>